<comment type="similarity">
    <text evidence="6">Belongs to the WD repeat SMU1 family.</text>
</comment>
<keyword evidence="4" id="KW-0677">Repeat</keyword>
<evidence type="ECO:0000256" key="3">
    <source>
        <dbReference type="ARBA" id="ARBA00022664"/>
    </source>
</evidence>
<dbReference type="Gene3D" id="2.130.10.10">
    <property type="entry name" value="YVTN repeat-like/Quinoprotein amine dehydrogenase"/>
    <property type="match status" value="3"/>
</dbReference>
<dbReference type="InterPro" id="IPR015943">
    <property type="entry name" value="WD40/YVTN_repeat-like_dom_sf"/>
</dbReference>
<evidence type="ECO:0000256" key="6">
    <source>
        <dbReference type="ARBA" id="ARBA00025801"/>
    </source>
</evidence>
<dbReference type="PROSITE" id="PS00678">
    <property type="entry name" value="WD_REPEATS_1"/>
    <property type="match status" value="4"/>
</dbReference>
<dbReference type="STRING" id="215637.A0A4Q0A0G4"/>
<organism evidence="10 11">
    <name type="scientific">Dimargaris cristalligena</name>
    <dbReference type="NCBI Taxonomy" id="215637"/>
    <lineage>
        <taxon>Eukaryota</taxon>
        <taxon>Fungi</taxon>
        <taxon>Fungi incertae sedis</taxon>
        <taxon>Zoopagomycota</taxon>
        <taxon>Kickxellomycotina</taxon>
        <taxon>Dimargaritomycetes</taxon>
        <taxon>Dimargaritales</taxon>
        <taxon>Dimargaritaceae</taxon>
        <taxon>Dimargaris</taxon>
    </lineage>
</organism>
<dbReference type="PRINTS" id="PR00320">
    <property type="entry name" value="GPROTEINBRPT"/>
</dbReference>
<dbReference type="PROSITE" id="PS50897">
    <property type="entry name" value="CTLH"/>
    <property type="match status" value="1"/>
</dbReference>
<dbReference type="InterPro" id="IPR045184">
    <property type="entry name" value="SMU1"/>
</dbReference>
<dbReference type="InterPro" id="IPR054080">
    <property type="entry name" value="TPR1-like_2nd"/>
</dbReference>
<dbReference type="Pfam" id="PF21889">
    <property type="entry name" value="TPR1-like_2nd"/>
    <property type="match status" value="1"/>
</dbReference>
<dbReference type="InterPro" id="IPR020472">
    <property type="entry name" value="WD40_PAC1"/>
</dbReference>
<feature type="domain" description="CTLH" evidence="9">
    <location>
        <begin position="100"/>
        <end position="154"/>
    </location>
</feature>
<evidence type="ECO:0000256" key="2">
    <source>
        <dbReference type="ARBA" id="ARBA00022574"/>
    </source>
</evidence>
<feature type="repeat" description="WD" evidence="8">
    <location>
        <begin position="407"/>
        <end position="448"/>
    </location>
</feature>
<evidence type="ECO:0000313" key="11">
    <source>
        <dbReference type="Proteomes" id="UP000268162"/>
    </source>
</evidence>
<evidence type="ECO:0000313" key="10">
    <source>
        <dbReference type="EMBL" id="RKP38600.1"/>
    </source>
</evidence>
<dbReference type="PROSITE" id="PS50294">
    <property type="entry name" value="WD_REPEATS_REGION"/>
    <property type="match status" value="6"/>
</dbReference>
<keyword evidence="11" id="KW-1185">Reference proteome</keyword>
<feature type="repeat" description="WD" evidence="8">
    <location>
        <begin position="277"/>
        <end position="319"/>
    </location>
</feature>
<feature type="repeat" description="WD" evidence="8">
    <location>
        <begin position="509"/>
        <end position="534"/>
    </location>
</feature>
<evidence type="ECO:0000256" key="1">
    <source>
        <dbReference type="ARBA" id="ARBA00004324"/>
    </source>
</evidence>
<dbReference type="GO" id="GO:0000398">
    <property type="term" value="P:mRNA splicing, via spliceosome"/>
    <property type="evidence" value="ECO:0007669"/>
    <property type="project" value="InterPro"/>
</dbReference>
<dbReference type="SMART" id="SM00320">
    <property type="entry name" value="WD40"/>
    <property type="match status" value="7"/>
</dbReference>
<keyword evidence="5" id="KW-0508">mRNA splicing</keyword>
<dbReference type="InterPro" id="IPR019775">
    <property type="entry name" value="WD40_repeat_CS"/>
</dbReference>
<dbReference type="InterPro" id="IPR006594">
    <property type="entry name" value="LisH"/>
</dbReference>
<dbReference type="PANTHER" id="PTHR22848">
    <property type="entry name" value="WD40 REPEAT PROTEIN"/>
    <property type="match status" value="1"/>
</dbReference>
<dbReference type="InterPro" id="IPR006595">
    <property type="entry name" value="CTLH_C"/>
</dbReference>
<dbReference type="InterPro" id="IPR036322">
    <property type="entry name" value="WD40_repeat_dom_sf"/>
</dbReference>
<feature type="repeat" description="WD" evidence="8">
    <location>
        <begin position="449"/>
        <end position="490"/>
    </location>
</feature>
<gene>
    <name evidence="10" type="ORF">BJ085DRAFT_35033</name>
</gene>
<proteinExistence type="inferred from homology"/>
<sequence length="576" mass="64180">METPTLPTAAASTSNPSPTLTAQQLEDINQKYEAALSQSTHSAEPNLHGALAPVLDDNSPQIKQDMLRMIVQFLGDEGYQISKNTVCDETGVKQLAQMNKIQEIRRLKKAILDGEWTEVEKLCTKSLVKHQKSFLYMVFRQQFLEHIDLHEYQKAFACLNRRLKPLEYLQTTNTEFRDMCYLLTCKSVQDVLSFKSWEGIGPSREKLVEQLQHMIDYETFDKDSIPIPPHRLMTLMKQAAAYQIESSKYLPEVQPRIKSLLQDYSSFVIPNNVQNTFVGHRGSIKCAIFAGHADQLIASGASDNEIRLWDIDTKQCVNVLKGHGAKIWDLCCDSTSTMLASASGDGTVKLWNLENPSQATCVSTLGDHRGDVYSVSYHPLNTHITTGGYDKIIRLFDTHTGTLVKSFGGHDLSVSQVSFNPLGNLIVSGSKDKTIKFWDILSGICIKTISVHLGEVTSVTMNTNGSLLLSSSKDNSTRLWDVRMMKPIQKFKGHQNIAKNFIRSGFAHNSLVISGSEDGIVYLWDQDSGSIVQRLAAHQGTAYSAAWSNKRGLLCSCSDDSTVKTWNYDAAKPLVA</sequence>
<dbReference type="AlphaFoldDB" id="A0A4Q0A0G4"/>
<dbReference type="GO" id="GO:0016607">
    <property type="term" value="C:nuclear speck"/>
    <property type="evidence" value="ECO:0007669"/>
    <property type="project" value="UniProtKB-SubCell"/>
</dbReference>
<dbReference type="Proteomes" id="UP000268162">
    <property type="component" value="Unassembled WGS sequence"/>
</dbReference>
<evidence type="ECO:0000256" key="4">
    <source>
        <dbReference type="ARBA" id="ARBA00022737"/>
    </source>
</evidence>
<name>A0A4Q0A0G4_9FUNG</name>
<protein>
    <recommendedName>
        <fullName evidence="7">WD40 repeat-containing protein SMU1</fullName>
    </recommendedName>
</protein>
<dbReference type="InterPro" id="IPR001680">
    <property type="entry name" value="WD40_rpt"/>
</dbReference>
<keyword evidence="3" id="KW-0507">mRNA processing</keyword>
<dbReference type="Pfam" id="PF00400">
    <property type="entry name" value="WD40"/>
    <property type="match status" value="7"/>
</dbReference>
<dbReference type="SUPFAM" id="SSF50978">
    <property type="entry name" value="WD40 repeat-like"/>
    <property type="match status" value="1"/>
</dbReference>
<dbReference type="CDD" id="cd00200">
    <property type="entry name" value="WD40"/>
    <property type="match status" value="1"/>
</dbReference>
<dbReference type="PROSITE" id="PS50082">
    <property type="entry name" value="WD_REPEATS_2"/>
    <property type="match status" value="7"/>
</dbReference>
<feature type="repeat" description="WD" evidence="8">
    <location>
        <begin position="320"/>
        <end position="361"/>
    </location>
</feature>
<feature type="repeat" description="WD" evidence="8">
    <location>
        <begin position="535"/>
        <end position="576"/>
    </location>
</feature>
<dbReference type="PROSITE" id="PS50896">
    <property type="entry name" value="LISH"/>
    <property type="match status" value="1"/>
</dbReference>
<evidence type="ECO:0000256" key="7">
    <source>
        <dbReference type="ARBA" id="ARBA00026184"/>
    </source>
</evidence>
<comment type="subcellular location">
    <subcellularLocation>
        <location evidence="1">Nucleus speckle</location>
    </subcellularLocation>
</comment>
<evidence type="ECO:0000259" key="9">
    <source>
        <dbReference type="PROSITE" id="PS50897"/>
    </source>
</evidence>
<evidence type="ECO:0000256" key="5">
    <source>
        <dbReference type="ARBA" id="ARBA00023187"/>
    </source>
</evidence>
<reference evidence="11" key="1">
    <citation type="journal article" date="2018" name="Nat. Microbiol.">
        <title>Leveraging single-cell genomics to expand the fungal tree of life.</title>
        <authorList>
            <person name="Ahrendt S.R."/>
            <person name="Quandt C.A."/>
            <person name="Ciobanu D."/>
            <person name="Clum A."/>
            <person name="Salamov A."/>
            <person name="Andreopoulos B."/>
            <person name="Cheng J.F."/>
            <person name="Woyke T."/>
            <person name="Pelin A."/>
            <person name="Henrissat B."/>
            <person name="Reynolds N.K."/>
            <person name="Benny G.L."/>
            <person name="Smith M.E."/>
            <person name="James T.Y."/>
            <person name="Grigoriev I.V."/>
        </authorList>
    </citation>
    <scope>NUCLEOTIDE SEQUENCE [LARGE SCALE GENOMIC DNA]</scope>
    <source>
        <strain evidence="11">RSA 468</strain>
    </source>
</reference>
<accession>A0A4Q0A0G4</accession>
<keyword evidence="2 8" id="KW-0853">WD repeat</keyword>
<dbReference type="EMBL" id="ML002349">
    <property type="protein sequence ID" value="RKP38600.1"/>
    <property type="molecule type" value="Genomic_DNA"/>
</dbReference>
<feature type="repeat" description="WD" evidence="8">
    <location>
        <begin position="365"/>
        <end position="406"/>
    </location>
</feature>
<evidence type="ECO:0000256" key="8">
    <source>
        <dbReference type="PROSITE-ProRule" id="PRU00221"/>
    </source>
</evidence>